<dbReference type="AlphaFoldDB" id="A0A6N9YP83"/>
<name>A0A6N9YP83_9ACTN</name>
<protein>
    <submittedName>
        <fullName evidence="1">Uncharacterized protein</fullName>
    </submittedName>
</protein>
<accession>A0A6N9YP83</accession>
<proteinExistence type="predicted"/>
<comment type="caution">
    <text evidence="1">The sequence shown here is derived from an EMBL/GenBank/DDBJ whole genome shotgun (WGS) entry which is preliminary data.</text>
</comment>
<dbReference type="Proteomes" id="UP000469185">
    <property type="component" value="Unassembled WGS sequence"/>
</dbReference>
<evidence type="ECO:0000313" key="1">
    <source>
        <dbReference type="EMBL" id="NED96757.1"/>
    </source>
</evidence>
<organism evidence="1 2">
    <name type="scientific">Phytoactinopolyspora alkaliphila</name>
    <dbReference type="NCBI Taxonomy" id="1783498"/>
    <lineage>
        <taxon>Bacteria</taxon>
        <taxon>Bacillati</taxon>
        <taxon>Actinomycetota</taxon>
        <taxon>Actinomycetes</taxon>
        <taxon>Jiangellales</taxon>
        <taxon>Jiangellaceae</taxon>
        <taxon>Phytoactinopolyspora</taxon>
    </lineage>
</organism>
<gene>
    <name evidence="1" type="ORF">G1H11_15720</name>
</gene>
<evidence type="ECO:0000313" key="2">
    <source>
        <dbReference type="Proteomes" id="UP000469185"/>
    </source>
</evidence>
<sequence>MVFAEVGLAFEALDEEPRQERLQRLQHFQVGILVVVATDADAVRLPDELLTSMGVVEIRSRGSGSFGLLSKTAL</sequence>
<keyword evidence="2" id="KW-1185">Reference proteome</keyword>
<dbReference type="EMBL" id="JAAGOB010000008">
    <property type="protein sequence ID" value="NED96757.1"/>
    <property type="molecule type" value="Genomic_DNA"/>
</dbReference>
<reference evidence="1 2" key="1">
    <citation type="submission" date="2020-02" db="EMBL/GenBank/DDBJ databases">
        <authorList>
            <person name="Li X.-J."/>
            <person name="Feng X.-M."/>
        </authorList>
    </citation>
    <scope>NUCLEOTIDE SEQUENCE [LARGE SCALE GENOMIC DNA]</scope>
    <source>
        <strain evidence="1 2">CGMCC 4.7225</strain>
    </source>
</reference>
<dbReference type="RefSeq" id="WP_163819537.1">
    <property type="nucleotide sequence ID" value="NZ_JAAGOB010000008.1"/>
</dbReference>